<keyword evidence="1" id="KW-0812">Transmembrane</keyword>
<dbReference type="RefSeq" id="WP_345195013.1">
    <property type="nucleotide sequence ID" value="NZ_BAABFL010000126.1"/>
</dbReference>
<keyword evidence="1" id="KW-1133">Transmembrane helix</keyword>
<keyword evidence="1" id="KW-0472">Membrane</keyword>
<dbReference type="PANTHER" id="PTHR36251:SF2">
    <property type="entry name" value="GIFSY-2 PROPHAGE HOST SPECIFICITY PROTEIN J, PHAGE LAMBDA"/>
    <property type="match status" value="1"/>
</dbReference>
<evidence type="ECO:0008006" key="6">
    <source>
        <dbReference type="Google" id="ProtNLM"/>
    </source>
</evidence>
<dbReference type="Pfam" id="PF13550">
    <property type="entry name" value="Phage-tail_3"/>
    <property type="match status" value="1"/>
</dbReference>
<dbReference type="Pfam" id="PF24801">
    <property type="entry name" value="FNIII-A_GpJ"/>
    <property type="match status" value="1"/>
</dbReference>
<sequence length="1306" mass="142215">MSKNPPPILKQTPSVHWLNNPFNIMDVDRFEVDRPQTIRQWLDDNGGDTRLNRRPTVCLYRGKELMRSDYAHTMIDAPVCFVTLPQGGDGGSNPLAIVATIALMVVAPYAAPALAGTMGITGAVGVGIVQAGIMIAGGMLINSMMPTPDMPNSSIGSSGSPTYDIAAQGNQARLNQPIPVNYGRLRIYPDFAAQPYTEYHSNEQYLYQLFCIGQGINELSDIRFEDTPVANYPEVTYQIVKPHEKVTLFPSAVVTAAEAGGQGMNEPVTHGPYIINDIGTEISRIGVDIVFPGGLIGMTDEGDEYSVSVHIRVTAESVNDAGEQIGQTIVIHDGAITDRTRTPKRVTVSADVEPARYRVTVQRTTGQGSSYQVMNAQLGAIRGYMVSENEYGDVTLLAMRVRASESLSNSASRLINCVAERLVPKYVDGTGWTDPQVTRNPVWAFCDAVRARYGGDFADSVFEYGELLTLANTYESRGDEFNGRFDTDSNLWEALTKITQTGRAMPVRHGNRIRMIRDQRQTVPSAMFSMANVSNLSMDFIMHNDRTADSVKVIYWDQDKDYKQQSVLCTLPDDTGNNPEEVTLFGVTSRDQAWREGVYLAASNRLRRQLVTFDTEMEGYIPGYGDVIYLNHDLLGAGAQFSGRIVRVDGQILTLSRDVDLTAGKVWYMGLRNEYGEPVGPLRVEQGSVPHRINLLDQLPAGMTIVTDYDRERTHFMIGEGSKWARPVKVTGIRPANDDTITITGVIEADAVHDADQGQVPPPLPDIPLPSGPGKVTGLLAAQGGTKEKPVIFLSWNTVANADRYHVELSDDGRQTWQPKPVAYVPETSIESQPGPVTIRVAAVAATRGEWAYLDLVAGGDFATPGNVSPVLSEPFTGDALKVQWDAVAGAARYLLEVHSGGQLRRSLYLLHTITRYEYSYLDAIQDAAGRSLTVKVKAVNANNEQSPEWGVVSATNPAPAIPDNVVISPVVDGFMITCADPMLTDLKELRVWGSQDNEFTPTGDTVLATSQGTSVTLSAEGKWFFRLAWVDIWGLSNTSISGQYEADSAMVGADKISVNELSAISANLGTATAGTFKTNAAVGKRVEISSEGKYPIWVGQGEKTEENARLYYDQDADSLVVKGVINATSGHLENVKVSGEVEATSIKAGTVDVIDTLMIQKDSVVIPLAISRNDLVTFSANSWADLLRVTGEDLGERIFITAGCVFAGRRVNGPMNAHIRILHNGNVIRETVPLIGPGMDTAFGNYYTQIHDQISTSLTVFGDFSGMNQFELQFRANGTDAFAYGGNRVASGVYEAHINIMSVKR</sequence>
<evidence type="ECO:0000259" key="2">
    <source>
        <dbReference type="Pfam" id="PF13550"/>
    </source>
</evidence>
<keyword evidence="5" id="KW-1185">Reference proteome</keyword>
<dbReference type="EMBL" id="BAABFL010000126">
    <property type="protein sequence ID" value="GAA4649233.1"/>
    <property type="molecule type" value="Genomic_DNA"/>
</dbReference>
<evidence type="ECO:0000259" key="3">
    <source>
        <dbReference type="Pfam" id="PF24801"/>
    </source>
</evidence>
<accession>A0ABP8UZ43</accession>
<comment type="caution">
    <text evidence="4">The sequence shown here is derived from an EMBL/GenBank/DDBJ whole genome shotgun (WGS) entry which is preliminary data.</text>
</comment>
<evidence type="ECO:0000256" key="1">
    <source>
        <dbReference type="SAM" id="Phobius"/>
    </source>
</evidence>
<dbReference type="Proteomes" id="UP001500604">
    <property type="component" value="Unassembled WGS sequence"/>
</dbReference>
<dbReference type="InterPro" id="IPR032876">
    <property type="entry name" value="J_dom"/>
</dbReference>
<protein>
    <recommendedName>
        <fullName evidence="6">Tip attachment protein J domain-containing protein</fullName>
    </recommendedName>
</protein>
<evidence type="ECO:0000313" key="4">
    <source>
        <dbReference type="EMBL" id="GAA4649233.1"/>
    </source>
</evidence>
<feature type="transmembrane region" description="Helical" evidence="1">
    <location>
        <begin position="94"/>
        <end position="111"/>
    </location>
</feature>
<name>A0ABP8UZ43_9GAMM</name>
<evidence type="ECO:0000313" key="5">
    <source>
        <dbReference type="Proteomes" id="UP001500604"/>
    </source>
</evidence>
<feature type="domain" description="Tip attachment protein J" evidence="2">
    <location>
        <begin position="491"/>
        <end position="648"/>
    </location>
</feature>
<dbReference type="InterPro" id="IPR055385">
    <property type="entry name" value="GpJ_HDII-ins2"/>
</dbReference>
<proteinExistence type="predicted"/>
<organism evidence="4 5">
    <name type="scientific">Kistimonas scapharcae</name>
    <dbReference type="NCBI Taxonomy" id="1036133"/>
    <lineage>
        <taxon>Bacteria</taxon>
        <taxon>Pseudomonadati</taxon>
        <taxon>Pseudomonadota</taxon>
        <taxon>Gammaproteobacteria</taxon>
        <taxon>Oceanospirillales</taxon>
        <taxon>Endozoicomonadaceae</taxon>
        <taxon>Kistimonas</taxon>
    </lineage>
</organism>
<feature type="transmembrane region" description="Helical" evidence="1">
    <location>
        <begin position="123"/>
        <end position="145"/>
    </location>
</feature>
<gene>
    <name evidence="4" type="ORF">GCM10023116_15070</name>
</gene>
<reference evidence="5" key="1">
    <citation type="journal article" date="2019" name="Int. J. Syst. Evol. Microbiol.">
        <title>The Global Catalogue of Microorganisms (GCM) 10K type strain sequencing project: providing services to taxonomists for standard genome sequencing and annotation.</title>
        <authorList>
            <consortium name="The Broad Institute Genomics Platform"/>
            <consortium name="The Broad Institute Genome Sequencing Center for Infectious Disease"/>
            <person name="Wu L."/>
            <person name="Ma J."/>
        </authorList>
    </citation>
    <scope>NUCLEOTIDE SEQUENCE [LARGE SCALE GENOMIC DNA]</scope>
    <source>
        <strain evidence="5">JCM 17805</strain>
    </source>
</reference>
<dbReference type="PANTHER" id="PTHR36251">
    <property type="entry name" value="FELS-1 PROPHAGE HOST SPECIFICITY PROTEIN-RELATED"/>
    <property type="match status" value="1"/>
</dbReference>
<feature type="domain" description="Tip attachment protein J HDII-ins2" evidence="3">
    <location>
        <begin position="272"/>
        <end position="376"/>
    </location>
</feature>
<dbReference type="InterPro" id="IPR053171">
    <property type="entry name" value="Viral_Tip_Attach_Protein"/>
</dbReference>
<dbReference type="NCBIfam" id="NF040662">
    <property type="entry name" value="attach_TipJ_rel"/>
    <property type="match status" value="1"/>
</dbReference>